<feature type="non-terminal residue" evidence="2">
    <location>
        <position position="1"/>
    </location>
</feature>
<proteinExistence type="predicted"/>
<reference evidence="2" key="1">
    <citation type="submission" date="2021-02" db="EMBL/GenBank/DDBJ databases">
        <authorList>
            <person name="Nowell W R."/>
        </authorList>
    </citation>
    <scope>NUCLEOTIDE SEQUENCE</scope>
</reference>
<evidence type="ECO:0000313" key="3">
    <source>
        <dbReference type="Proteomes" id="UP000676336"/>
    </source>
</evidence>
<evidence type="ECO:0000256" key="1">
    <source>
        <dbReference type="SAM" id="MobiDB-lite"/>
    </source>
</evidence>
<sequence length="80" mass="8717">QTSTSGLTNSIFGNAPFSSNSQTHSTSSNVAQKFPVHQQAPMFSSQPFPTQFPSNSNPFQQQPFGPSITYSQNAACNQYR</sequence>
<feature type="compositionally biased region" description="Low complexity" evidence="1">
    <location>
        <begin position="18"/>
        <end position="29"/>
    </location>
</feature>
<accession>A0A8S2XR03</accession>
<comment type="caution">
    <text evidence="2">The sequence shown here is derived from an EMBL/GenBank/DDBJ whole genome shotgun (WGS) entry which is preliminary data.</text>
</comment>
<feature type="region of interest" description="Disordered" evidence="1">
    <location>
        <begin position="1"/>
        <end position="70"/>
    </location>
</feature>
<gene>
    <name evidence="2" type="ORF">SMN809_LOCUS35589</name>
</gene>
<feature type="non-terminal residue" evidence="2">
    <location>
        <position position="80"/>
    </location>
</feature>
<feature type="compositionally biased region" description="Polar residues" evidence="1">
    <location>
        <begin position="41"/>
        <end position="70"/>
    </location>
</feature>
<name>A0A8S2XR03_9BILA</name>
<evidence type="ECO:0000313" key="2">
    <source>
        <dbReference type="EMBL" id="CAF4516058.1"/>
    </source>
</evidence>
<feature type="compositionally biased region" description="Polar residues" evidence="1">
    <location>
        <begin position="1"/>
        <end position="12"/>
    </location>
</feature>
<dbReference type="EMBL" id="CAJOBI010085300">
    <property type="protein sequence ID" value="CAF4516058.1"/>
    <property type="molecule type" value="Genomic_DNA"/>
</dbReference>
<dbReference type="Proteomes" id="UP000676336">
    <property type="component" value="Unassembled WGS sequence"/>
</dbReference>
<organism evidence="2 3">
    <name type="scientific">Rotaria magnacalcarata</name>
    <dbReference type="NCBI Taxonomy" id="392030"/>
    <lineage>
        <taxon>Eukaryota</taxon>
        <taxon>Metazoa</taxon>
        <taxon>Spiralia</taxon>
        <taxon>Gnathifera</taxon>
        <taxon>Rotifera</taxon>
        <taxon>Eurotatoria</taxon>
        <taxon>Bdelloidea</taxon>
        <taxon>Philodinida</taxon>
        <taxon>Philodinidae</taxon>
        <taxon>Rotaria</taxon>
    </lineage>
</organism>
<protein>
    <submittedName>
        <fullName evidence="2">Uncharacterized protein</fullName>
    </submittedName>
</protein>
<dbReference type="AlphaFoldDB" id="A0A8S2XR03"/>